<dbReference type="RefSeq" id="WP_280657637.1">
    <property type="nucleotide sequence ID" value="NZ_JANQDO010000105.1"/>
</dbReference>
<proteinExistence type="predicted"/>
<dbReference type="Proteomes" id="UP001159371">
    <property type="component" value="Unassembled WGS sequence"/>
</dbReference>
<evidence type="ECO:0000313" key="2">
    <source>
        <dbReference type="Proteomes" id="UP001159371"/>
    </source>
</evidence>
<dbReference type="EMBL" id="JANQDO010000105">
    <property type="protein sequence ID" value="MDH6058612.1"/>
    <property type="molecule type" value="Genomic_DNA"/>
</dbReference>
<accession>A0ABT6K9E2</accession>
<reference evidence="1 2" key="1">
    <citation type="journal article" date="2023" name="J. Phycol.">
        <title>Chrysosporum ovalisporum is synonymous with the true-branching cyanobacterium Umezakia natans (Nostocales/Aphanizomenonaceae).</title>
        <authorList>
            <person name="McGregor G.B."/>
            <person name="Sendall B.C."/>
            <person name="Niiyama Y."/>
            <person name="Tuji A."/>
            <person name="Willis A."/>
        </authorList>
    </citation>
    <scope>NUCLEOTIDE SEQUENCE [LARGE SCALE GENOMIC DNA]</scope>
    <source>
        <strain evidence="1 2">FSS-43</strain>
    </source>
</reference>
<comment type="caution">
    <text evidence="1">The sequence shown here is derived from an EMBL/GenBank/DDBJ whole genome shotgun (WGS) entry which is preliminary data.</text>
</comment>
<keyword evidence="2" id="KW-1185">Reference proteome</keyword>
<sequence>MDESDIRYLARTIASDIHIFVTRDLHLLDIANEIYDNFSLSIIHPQNLIIQLDELCRKPEYQPVRLSGTSLKKNRIELGQKSILNDLFQAYNQGETKDKFQQRLLRFIAEPDKFECFVVMEEENKILAVIVYDRHKKHELEIPMLRVGDSPVSATLTRHLILHSISLSASENRQFTRITDPYLQEIVTTAIHEDTFVRVDGGYLRANLAVAETASELSMRLTTLAANFGQEYNFCQKFAEIMTSDGSTSDTQTMAQIERTLWPAKVTDADIPIFIFPIEPKWAMDLFDEKLANQTLFGAKTELAFNREAVYYKTVTHAKKLQAPSRILWYVSQDNAFCGVQKIRGCSLIEEANIGKPQDLYQRFQRLGVYKLADILKITTNTNGNIMAIRFSHTELFNSPIDLKNVQEILKNKWTFQGILQINKTHFNQLYNLGKKNPESTGEENAW</sequence>
<gene>
    <name evidence="1" type="ORF">NWP19_17980</name>
</gene>
<organism evidence="1 2">
    <name type="scientific">Umezakia ovalisporum FSS-43</name>
    <dbReference type="NCBI Taxonomy" id="2740520"/>
    <lineage>
        <taxon>Bacteria</taxon>
        <taxon>Bacillati</taxon>
        <taxon>Cyanobacteriota</taxon>
        <taxon>Cyanophyceae</taxon>
        <taxon>Nostocales</taxon>
        <taxon>Nodulariaceae</taxon>
        <taxon>Umezakia</taxon>
    </lineage>
</organism>
<name>A0ABT6K9E2_9CYAN</name>
<evidence type="ECO:0000313" key="1">
    <source>
        <dbReference type="EMBL" id="MDH6058612.1"/>
    </source>
</evidence>
<protein>
    <submittedName>
        <fullName evidence="1">Uncharacterized protein</fullName>
    </submittedName>
</protein>